<dbReference type="CDD" id="cd03171">
    <property type="entry name" value="SORL_Dfx_classI"/>
    <property type="match status" value="1"/>
</dbReference>
<reference evidence="15" key="1">
    <citation type="submission" date="2024-07" db="EMBL/GenBank/DDBJ databases">
        <title>Complete genome sequence of Prevotella sp. YM-2024 GTC17253.</title>
        <authorList>
            <person name="Hayashi M."/>
            <person name="Muto Y."/>
            <person name="Tanaka K."/>
            <person name="Niwa H."/>
        </authorList>
    </citation>
    <scope>NUCLEOTIDE SEQUENCE</scope>
    <source>
        <strain evidence="15">GTC17253</strain>
    </source>
</reference>
<dbReference type="InterPro" id="IPR002742">
    <property type="entry name" value="Desulfoferrodoxin_Fe-bd_dom"/>
</dbReference>
<dbReference type="Pfam" id="PF06397">
    <property type="entry name" value="Desulfoferrod_N"/>
    <property type="match status" value="1"/>
</dbReference>
<comment type="function">
    <text evidence="9">Catalyzes the one-electron reduction of superoxide anion radical to hydrogen peroxide at a nonheme ferrous iron center. Plays a fundamental role in case of oxidative stress via its superoxide detoxification activity.</text>
</comment>
<dbReference type="EC" id="1.15.1.2" evidence="3"/>
<evidence type="ECO:0000259" key="14">
    <source>
        <dbReference type="Pfam" id="PF06397"/>
    </source>
</evidence>
<dbReference type="InterPro" id="IPR036073">
    <property type="entry name" value="Desulfoferrodoxin_Fe-bd_dom_sf"/>
</dbReference>
<comment type="similarity">
    <text evidence="2">Belongs to the desulfoferrodoxin family.</text>
</comment>
<sequence>MEKNEIYRCSKCGNIVEVVNVGGGPLACCGEPMELVKENSVDAATEKHVPVVEKIEGGYRVTVGSVAHPMLEEHSIQWIELIAGDTVMRKYLKPGDAPVAEFKTDATEVYAREYCNLHGLWRS</sequence>
<feature type="binding site" evidence="12">
    <location>
        <position position="9"/>
    </location>
    <ligand>
        <name>Fe cation</name>
        <dbReference type="ChEBI" id="CHEBI:24875"/>
        <label>1</label>
    </ligand>
</feature>
<dbReference type="InterPro" id="IPR004462">
    <property type="entry name" value="Desulfoferrodoxin_N"/>
</dbReference>
<name>A0AB33IQN8_9BACT</name>
<evidence type="ECO:0000256" key="5">
    <source>
        <dbReference type="ARBA" id="ARBA00022448"/>
    </source>
</evidence>
<dbReference type="NCBIfam" id="TIGR00332">
    <property type="entry name" value="neela_ferrous"/>
    <property type="match status" value="1"/>
</dbReference>
<evidence type="ECO:0000256" key="3">
    <source>
        <dbReference type="ARBA" id="ARBA00012679"/>
    </source>
</evidence>
<dbReference type="AlphaFoldDB" id="A0AB33IQN8"/>
<feature type="domain" description="Desulfoferrodoxin ferrous iron-binding" evidence="13">
    <location>
        <begin position="41"/>
        <end position="122"/>
    </location>
</feature>
<dbReference type="InterPro" id="IPR038094">
    <property type="entry name" value="Desulfoferrodoxin_N_sf"/>
</dbReference>
<evidence type="ECO:0000256" key="8">
    <source>
        <dbReference type="ARBA" id="ARBA00023004"/>
    </source>
</evidence>
<evidence type="ECO:0000259" key="13">
    <source>
        <dbReference type="Pfam" id="PF01880"/>
    </source>
</evidence>
<dbReference type="EMBL" id="AP035785">
    <property type="protein sequence ID" value="BFO71814.1"/>
    <property type="molecule type" value="Genomic_DNA"/>
</dbReference>
<evidence type="ECO:0000256" key="7">
    <source>
        <dbReference type="ARBA" id="ARBA00022982"/>
    </source>
</evidence>
<dbReference type="SUPFAM" id="SSF57802">
    <property type="entry name" value="Rubredoxin-like"/>
    <property type="match status" value="1"/>
</dbReference>
<comment type="catalytic activity">
    <reaction evidence="11">
        <text>reduced [rubredoxin] + superoxide + 2 H(+) = oxidized [rubredoxin] + H2O2</text>
        <dbReference type="Rhea" id="RHEA:21324"/>
        <dbReference type="Rhea" id="RHEA-COMP:10302"/>
        <dbReference type="Rhea" id="RHEA-COMP:10303"/>
        <dbReference type="ChEBI" id="CHEBI:15378"/>
        <dbReference type="ChEBI" id="CHEBI:16240"/>
        <dbReference type="ChEBI" id="CHEBI:18421"/>
        <dbReference type="ChEBI" id="CHEBI:29033"/>
        <dbReference type="ChEBI" id="CHEBI:29034"/>
        <dbReference type="EC" id="1.15.1.2"/>
    </reaction>
</comment>
<dbReference type="InterPro" id="IPR004793">
    <property type="entry name" value="Desulfoferrodoxin_rbo"/>
</dbReference>
<dbReference type="SUPFAM" id="SSF49367">
    <property type="entry name" value="Superoxide reductase-like"/>
    <property type="match status" value="1"/>
</dbReference>
<feature type="binding site" evidence="12">
    <location>
        <position position="28"/>
    </location>
    <ligand>
        <name>Fe cation</name>
        <dbReference type="ChEBI" id="CHEBI:24875"/>
        <label>1</label>
    </ligand>
</feature>
<feature type="domain" description="Desulfoferrodoxin N-terminal" evidence="14">
    <location>
        <begin position="2"/>
        <end position="35"/>
    </location>
</feature>
<dbReference type="Pfam" id="PF01880">
    <property type="entry name" value="Desulfoferrodox"/>
    <property type="match status" value="1"/>
</dbReference>
<evidence type="ECO:0000313" key="15">
    <source>
        <dbReference type="EMBL" id="BFO71814.1"/>
    </source>
</evidence>
<feature type="binding site" evidence="12">
    <location>
        <position position="29"/>
    </location>
    <ligand>
        <name>Fe cation</name>
        <dbReference type="ChEBI" id="CHEBI:24875"/>
        <label>1</label>
    </ligand>
</feature>
<comment type="cofactor">
    <cofactor evidence="12">
        <name>Fe(2+)</name>
        <dbReference type="ChEBI" id="CHEBI:29033"/>
    </cofactor>
    <text evidence="12">Binds 1 Fe(2+) ion per subunit. The iron ion 2 is coordinated via four histidines and one cysteine residue.</text>
</comment>
<keyword evidence="8 12" id="KW-0408">Iron</keyword>
<organism evidence="15">
    <name type="scientific">Prevotella sp. GTC17253</name>
    <dbReference type="NCBI Taxonomy" id="3236793"/>
    <lineage>
        <taxon>Bacteria</taxon>
        <taxon>Pseudomonadati</taxon>
        <taxon>Bacteroidota</taxon>
        <taxon>Bacteroidia</taxon>
        <taxon>Bacteroidales</taxon>
        <taxon>Prevotellaceae</taxon>
        <taxon>Prevotella</taxon>
    </lineage>
</organism>
<evidence type="ECO:0000256" key="10">
    <source>
        <dbReference type="ARBA" id="ARBA00031398"/>
    </source>
</evidence>
<dbReference type="InterPro" id="IPR051233">
    <property type="entry name" value="Desulfoferrodoxin_SOR"/>
</dbReference>
<evidence type="ECO:0000256" key="1">
    <source>
        <dbReference type="ARBA" id="ARBA00001973"/>
    </source>
</evidence>
<keyword evidence="5" id="KW-0813">Transport</keyword>
<evidence type="ECO:0000256" key="4">
    <source>
        <dbReference type="ARBA" id="ARBA00014839"/>
    </source>
</evidence>
<dbReference type="PANTHER" id="PTHR36541">
    <property type="entry name" value="SUPEROXIDE REDUCTASE-RELATED"/>
    <property type="match status" value="1"/>
</dbReference>
<feature type="binding site" evidence="12">
    <location>
        <position position="115"/>
    </location>
    <ligand>
        <name>Fe cation</name>
        <dbReference type="ChEBI" id="CHEBI:24875"/>
        <label>1</label>
    </ligand>
</feature>
<feature type="binding site" evidence="12">
    <location>
        <position position="68"/>
    </location>
    <ligand>
        <name>Fe cation</name>
        <dbReference type="ChEBI" id="CHEBI:24875"/>
        <label>1</label>
    </ligand>
</feature>
<feature type="binding site" evidence="12">
    <location>
        <position position="74"/>
    </location>
    <ligand>
        <name>Fe cation</name>
        <dbReference type="ChEBI" id="CHEBI:24875"/>
        <label>1</label>
    </ligand>
</feature>
<accession>A0AB33IQN8</accession>
<dbReference type="CDD" id="cd00974">
    <property type="entry name" value="DSRD"/>
    <property type="match status" value="1"/>
</dbReference>
<evidence type="ECO:0000256" key="2">
    <source>
        <dbReference type="ARBA" id="ARBA00005941"/>
    </source>
</evidence>
<proteinExistence type="inferred from homology"/>
<feature type="binding site" evidence="12">
    <location>
        <position position="118"/>
    </location>
    <ligand>
        <name>Fe cation</name>
        <dbReference type="ChEBI" id="CHEBI:24875"/>
        <label>1</label>
    </ligand>
</feature>
<dbReference type="PANTHER" id="PTHR36541:SF1">
    <property type="entry name" value="SUPEROXIDE REDUCTASE-RELATED"/>
    <property type="match status" value="1"/>
</dbReference>
<dbReference type="GO" id="GO:0005506">
    <property type="term" value="F:iron ion binding"/>
    <property type="evidence" value="ECO:0007669"/>
    <property type="project" value="InterPro"/>
</dbReference>
<dbReference type="NCBIfam" id="TIGR00319">
    <property type="entry name" value="desulf_FeS4"/>
    <property type="match status" value="1"/>
</dbReference>
<evidence type="ECO:0000256" key="9">
    <source>
        <dbReference type="ARBA" id="ARBA00024690"/>
    </source>
</evidence>
<dbReference type="Gene3D" id="2.60.40.730">
    <property type="entry name" value="SOR catalytic domain"/>
    <property type="match status" value="1"/>
</dbReference>
<feature type="binding site" evidence="12">
    <location>
        <position position="12"/>
    </location>
    <ligand>
        <name>Fe cation</name>
        <dbReference type="ChEBI" id="CHEBI:24875"/>
        <label>1</label>
    </ligand>
</feature>
<keyword evidence="7" id="KW-0249">Electron transport</keyword>
<evidence type="ECO:0000256" key="11">
    <source>
        <dbReference type="ARBA" id="ARBA00047448"/>
    </source>
</evidence>
<comment type="cofactor">
    <cofactor evidence="12">
        <name>Fe(3+)</name>
        <dbReference type="ChEBI" id="CHEBI:29034"/>
    </cofactor>
    <text evidence="12">Binds 1 Fe(3+) ion per subunit. The iron ion 1 is coordinated via 4 cysteine residues.</text>
</comment>
<evidence type="ECO:0000256" key="12">
    <source>
        <dbReference type="PIRSR" id="PIRSR604793-1"/>
    </source>
</evidence>
<comment type="cofactor">
    <cofactor evidence="1">
        <name>Cu(2+)</name>
        <dbReference type="ChEBI" id="CHEBI:29036"/>
    </cofactor>
</comment>
<dbReference type="GO" id="GO:0050605">
    <property type="term" value="F:superoxide reductase activity"/>
    <property type="evidence" value="ECO:0007669"/>
    <property type="project" value="UniProtKB-EC"/>
</dbReference>
<evidence type="ECO:0000256" key="6">
    <source>
        <dbReference type="ARBA" id="ARBA00022723"/>
    </source>
</evidence>
<keyword evidence="6 12" id="KW-0479">Metal-binding</keyword>
<dbReference type="NCBIfam" id="TIGR00320">
    <property type="entry name" value="dfx_rbo"/>
    <property type="match status" value="1"/>
</dbReference>
<dbReference type="GO" id="GO:0019430">
    <property type="term" value="P:removal of superoxide radicals"/>
    <property type="evidence" value="ECO:0007669"/>
    <property type="project" value="InterPro"/>
</dbReference>
<gene>
    <name evidence="15" type="ORF">GTC17253_17800</name>
</gene>
<feature type="binding site" evidence="12">
    <location>
        <position position="48"/>
    </location>
    <ligand>
        <name>Fe cation</name>
        <dbReference type="ChEBI" id="CHEBI:24875"/>
        <label>1</label>
    </ligand>
</feature>
<protein>
    <recommendedName>
        <fullName evidence="4">Desulfoferrodoxin</fullName>
        <ecNumber evidence="3">1.15.1.2</ecNumber>
    </recommendedName>
    <alternativeName>
        <fullName evidence="10">Superoxide reductase</fullName>
    </alternativeName>
</protein>
<dbReference type="Gene3D" id="2.20.28.100">
    <property type="entry name" value="Desulphoferrodoxin, N-terminal domain"/>
    <property type="match status" value="1"/>
</dbReference>